<accession>A0A1M5NHG7</accession>
<dbReference type="RefSeq" id="WP_072722868.1">
    <property type="nucleotide sequence ID" value="NZ_FQXH01000005.1"/>
</dbReference>
<name>A0A1M5NHG7_9FIRM</name>
<dbReference type="EMBL" id="FQXH01000005">
    <property type="protein sequence ID" value="SHG89014.1"/>
    <property type="molecule type" value="Genomic_DNA"/>
</dbReference>
<dbReference type="InterPro" id="IPR021377">
    <property type="entry name" value="DUF3006"/>
</dbReference>
<dbReference type="AlphaFoldDB" id="A0A1M5NHG7"/>
<gene>
    <name evidence="1" type="ORF">SAMN02744040_00044</name>
</gene>
<evidence type="ECO:0008006" key="3">
    <source>
        <dbReference type="Google" id="ProtNLM"/>
    </source>
</evidence>
<dbReference type="Proteomes" id="UP000242520">
    <property type="component" value="Unassembled WGS sequence"/>
</dbReference>
<keyword evidence="2" id="KW-1185">Reference proteome</keyword>
<sequence>MKGTIDRFENDLAVIELEDKTFITINKSKLPSNAKEGDVLIINKDKIEIDLTKTNKAKKEIDDLMDELFQS</sequence>
<evidence type="ECO:0000313" key="2">
    <source>
        <dbReference type="Proteomes" id="UP000242520"/>
    </source>
</evidence>
<organism evidence="1 2">
    <name type="scientific">Tepidibacter thalassicus DSM 15285</name>
    <dbReference type="NCBI Taxonomy" id="1123350"/>
    <lineage>
        <taxon>Bacteria</taxon>
        <taxon>Bacillati</taxon>
        <taxon>Bacillota</taxon>
        <taxon>Clostridia</taxon>
        <taxon>Peptostreptococcales</taxon>
        <taxon>Peptostreptococcaceae</taxon>
        <taxon>Tepidibacter</taxon>
    </lineage>
</organism>
<evidence type="ECO:0000313" key="1">
    <source>
        <dbReference type="EMBL" id="SHG89014.1"/>
    </source>
</evidence>
<protein>
    <recommendedName>
        <fullName evidence="3">DUF3006 domain-containing protein</fullName>
    </recommendedName>
</protein>
<reference evidence="2" key="1">
    <citation type="submission" date="2016-11" db="EMBL/GenBank/DDBJ databases">
        <authorList>
            <person name="Varghese N."/>
            <person name="Submissions S."/>
        </authorList>
    </citation>
    <scope>NUCLEOTIDE SEQUENCE [LARGE SCALE GENOMIC DNA]</scope>
    <source>
        <strain evidence="2">DSM 15285</strain>
    </source>
</reference>
<dbReference type="Pfam" id="PF11213">
    <property type="entry name" value="DUF3006"/>
    <property type="match status" value="1"/>
</dbReference>
<dbReference type="STRING" id="1123350.SAMN02744040_00044"/>
<proteinExistence type="predicted"/>
<dbReference type="Gene3D" id="6.20.120.50">
    <property type="match status" value="1"/>
</dbReference>